<dbReference type="Proteomes" id="UP000002033">
    <property type="component" value="Chromosome"/>
</dbReference>
<dbReference type="AlphaFoldDB" id="D8JUF9"/>
<feature type="signal peptide" evidence="2">
    <location>
        <begin position="1"/>
        <end position="22"/>
    </location>
</feature>
<dbReference type="HOGENOM" id="CLU_172466_0_0_5"/>
<dbReference type="EMBL" id="CP002083">
    <property type="protein sequence ID" value="ADJ22749.1"/>
    <property type="molecule type" value="Genomic_DNA"/>
</dbReference>
<keyword evidence="2" id="KW-0732">Signal</keyword>
<protein>
    <submittedName>
        <fullName evidence="3">Glycoprotein gp100</fullName>
    </submittedName>
</protein>
<organism evidence="3 4">
    <name type="scientific">Hyphomicrobium denitrificans (strain ATCC 51888 / DSM 1869 / NCIMB 11706 / TK 0415)</name>
    <dbReference type="NCBI Taxonomy" id="582899"/>
    <lineage>
        <taxon>Bacteria</taxon>
        <taxon>Pseudomonadati</taxon>
        <taxon>Pseudomonadota</taxon>
        <taxon>Alphaproteobacteria</taxon>
        <taxon>Hyphomicrobiales</taxon>
        <taxon>Hyphomicrobiaceae</taxon>
        <taxon>Hyphomicrobium</taxon>
    </lineage>
</organism>
<feature type="region of interest" description="Disordered" evidence="1">
    <location>
        <begin position="27"/>
        <end position="83"/>
    </location>
</feature>
<gene>
    <name evidence="3" type="ordered locus">Hden_0935</name>
</gene>
<dbReference type="OrthoDB" id="7933925at2"/>
<feature type="chain" id="PRO_5003116281" evidence="2">
    <location>
        <begin position="23"/>
        <end position="83"/>
    </location>
</feature>
<evidence type="ECO:0000256" key="1">
    <source>
        <dbReference type="SAM" id="MobiDB-lite"/>
    </source>
</evidence>
<dbReference type="RefSeq" id="WP_013214964.1">
    <property type="nucleotide sequence ID" value="NC_014313.1"/>
</dbReference>
<dbReference type="KEGG" id="hdn:Hden_0935"/>
<accession>D8JUF9</accession>
<proteinExistence type="predicted"/>
<feature type="compositionally biased region" description="Polar residues" evidence="1">
    <location>
        <begin position="40"/>
        <end position="59"/>
    </location>
</feature>
<name>D8JUF9_HYPDA</name>
<reference evidence="4" key="1">
    <citation type="journal article" date="2011" name="J. Bacteriol.">
        <title>Genome sequences of eight morphologically diverse alphaproteobacteria.</title>
        <authorList>
            <consortium name="US DOE Joint Genome Institute"/>
            <person name="Brown P.J."/>
            <person name="Kysela D.T."/>
            <person name="Buechlein A."/>
            <person name="Hemmerich C."/>
            <person name="Brun Y.V."/>
        </authorList>
    </citation>
    <scope>NUCLEOTIDE SEQUENCE [LARGE SCALE GENOMIC DNA]</scope>
    <source>
        <strain evidence="4">ATCC 51888 / DSM 1869 / NCIB 11706 / TK 0415</strain>
    </source>
</reference>
<sequence precursor="true">MEKAILAIATAVAVMFPVCAEAAKRRPVAPPNPTMIRNPPSYSAPASRTVPLTSSTTSMYPKGIKRTYDPFRNPTVRRPNDDR</sequence>
<evidence type="ECO:0000256" key="2">
    <source>
        <dbReference type="SAM" id="SignalP"/>
    </source>
</evidence>
<evidence type="ECO:0000313" key="4">
    <source>
        <dbReference type="Proteomes" id="UP000002033"/>
    </source>
</evidence>
<evidence type="ECO:0000313" key="3">
    <source>
        <dbReference type="EMBL" id="ADJ22749.1"/>
    </source>
</evidence>
<keyword evidence="4" id="KW-1185">Reference proteome</keyword>